<dbReference type="Proteomes" id="UP001285521">
    <property type="component" value="Unassembled WGS sequence"/>
</dbReference>
<dbReference type="Gene3D" id="3.40.50.720">
    <property type="entry name" value="NAD(P)-binding Rossmann-like Domain"/>
    <property type="match status" value="1"/>
</dbReference>
<gene>
    <name evidence="4" type="ORF">SK803_00920</name>
</gene>
<dbReference type="Gene3D" id="3.90.25.10">
    <property type="entry name" value="UDP-galactose 4-epimerase, domain 1"/>
    <property type="match status" value="1"/>
</dbReference>
<sequence length="273" mass="29021">MIVLQKTFWGQMMKTAVVTGATGKQGGAVVRHLVEAGWNVRALTRDPSAQVTGAAVVVADQDSPDSLKRAFSGADAVFSVQPAPHDPRSPQGYSPAVETRWGRNVADAALAADVPHLVYASLVASTSQSGVASFDSKWEVEQHIADIGLPTTVLRPTTFMDGLHSPGMTRLTHLLHPAVRYHLIAVDDIGAIAAQVFADPARFAGSSLTLAGDLLTPLEIAGLIGVPYEQIQVDDPELRKVFADRAEPPVDVEALRALHPGLRTFAAFLSEAH</sequence>
<evidence type="ECO:0000256" key="1">
    <source>
        <dbReference type="ARBA" id="ARBA00006328"/>
    </source>
</evidence>
<evidence type="ECO:0000313" key="4">
    <source>
        <dbReference type="EMBL" id="MDX8028746.1"/>
    </source>
</evidence>
<dbReference type="Pfam" id="PF05368">
    <property type="entry name" value="NmrA"/>
    <property type="match status" value="1"/>
</dbReference>
<reference evidence="4 5" key="1">
    <citation type="submission" date="2023-11" db="EMBL/GenBank/DDBJ databases">
        <title>Lentzea sokolovensis, sp. nov., Lentzea kristufkii, sp. nov., and Lentzea miocenensis, sp. nov., rare actinobacteria from Sokolov Coal Basin, Miocene lacustrine sediment, Czech Republic.</title>
        <authorList>
            <person name="Lara A."/>
            <person name="Kotroba L."/>
            <person name="Nouioui I."/>
            <person name="Neumann-Schaal M."/>
            <person name="Mast Y."/>
            <person name="Chronakova A."/>
        </authorList>
    </citation>
    <scope>NUCLEOTIDE SEQUENCE [LARGE SCALE GENOMIC DNA]</scope>
    <source>
        <strain evidence="4 5">BCCO 10_0856</strain>
    </source>
</reference>
<dbReference type="SUPFAM" id="SSF51735">
    <property type="entry name" value="NAD(P)-binding Rossmann-fold domains"/>
    <property type="match status" value="1"/>
</dbReference>
<keyword evidence="2" id="KW-0521">NADP</keyword>
<name>A0ABU4SS87_9PSEU</name>
<feature type="domain" description="NmrA-like" evidence="3">
    <location>
        <begin position="13"/>
        <end position="224"/>
    </location>
</feature>
<dbReference type="InterPro" id="IPR036291">
    <property type="entry name" value="NAD(P)-bd_dom_sf"/>
</dbReference>
<dbReference type="PANTHER" id="PTHR42748">
    <property type="entry name" value="NITROGEN METABOLITE REPRESSION PROTEIN NMRA FAMILY MEMBER"/>
    <property type="match status" value="1"/>
</dbReference>
<accession>A0ABU4SS87</accession>
<dbReference type="PANTHER" id="PTHR42748:SF7">
    <property type="entry name" value="NMRA LIKE REDOX SENSOR 1-RELATED"/>
    <property type="match status" value="1"/>
</dbReference>
<dbReference type="RefSeq" id="WP_319963750.1">
    <property type="nucleotide sequence ID" value="NZ_JAXAVW010000001.1"/>
</dbReference>
<comment type="similarity">
    <text evidence="1">Belongs to the NmrA-type oxidoreductase family.</text>
</comment>
<dbReference type="InterPro" id="IPR051164">
    <property type="entry name" value="NmrA-like_oxidored"/>
</dbReference>
<evidence type="ECO:0000259" key="3">
    <source>
        <dbReference type="Pfam" id="PF05368"/>
    </source>
</evidence>
<protein>
    <submittedName>
        <fullName evidence="4">NmrA family NAD(P)-binding protein</fullName>
    </submittedName>
</protein>
<reference evidence="4 5" key="2">
    <citation type="submission" date="2023-11" db="EMBL/GenBank/DDBJ databases">
        <authorList>
            <person name="Lara A.C."/>
            <person name="Chronakova A."/>
        </authorList>
    </citation>
    <scope>NUCLEOTIDE SEQUENCE [LARGE SCALE GENOMIC DNA]</scope>
    <source>
        <strain evidence="4 5">BCCO 10_0856</strain>
    </source>
</reference>
<dbReference type="InterPro" id="IPR008030">
    <property type="entry name" value="NmrA-like"/>
</dbReference>
<proteinExistence type="inferred from homology"/>
<comment type="caution">
    <text evidence="4">The sequence shown here is derived from an EMBL/GenBank/DDBJ whole genome shotgun (WGS) entry which is preliminary data.</text>
</comment>
<evidence type="ECO:0000256" key="2">
    <source>
        <dbReference type="ARBA" id="ARBA00022857"/>
    </source>
</evidence>
<keyword evidence="5" id="KW-1185">Reference proteome</keyword>
<dbReference type="EMBL" id="JAXAVW010000001">
    <property type="protein sequence ID" value="MDX8028746.1"/>
    <property type="molecule type" value="Genomic_DNA"/>
</dbReference>
<organism evidence="4 5">
    <name type="scientific">Lentzea miocenica</name>
    <dbReference type="NCBI Taxonomy" id="3095431"/>
    <lineage>
        <taxon>Bacteria</taxon>
        <taxon>Bacillati</taxon>
        <taxon>Actinomycetota</taxon>
        <taxon>Actinomycetes</taxon>
        <taxon>Pseudonocardiales</taxon>
        <taxon>Pseudonocardiaceae</taxon>
        <taxon>Lentzea</taxon>
    </lineage>
</organism>
<evidence type="ECO:0000313" key="5">
    <source>
        <dbReference type="Proteomes" id="UP001285521"/>
    </source>
</evidence>